<reference evidence="3" key="1">
    <citation type="journal article" date="2019" name="Int. J. Syst. Evol. Microbiol.">
        <title>The Global Catalogue of Microorganisms (GCM) 10K type strain sequencing project: providing services to taxonomists for standard genome sequencing and annotation.</title>
        <authorList>
            <consortium name="The Broad Institute Genomics Platform"/>
            <consortium name="The Broad Institute Genome Sequencing Center for Infectious Disease"/>
            <person name="Wu L."/>
            <person name="Ma J."/>
        </authorList>
    </citation>
    <scope>NUCLEOTIDE SEQUENCE [LARGE SCALE GENOMIC DNA]</scope>
    <source>
        <strain evidence="3">IBRC 10765</strain>
    </source>
</reference>
<dbReference type="SUPFAM" id="SSF109604">
    <property type="entry name" value="HD-domain/PDEase-like"/>
    <property type="match status" value="1"/>
</dbReference>
<dbReference type="InterPro" id="IPR013976">
    <property type="entry name" value="HDOD"/>
</dbReference>
<dbReference type="Gene3D" id="1.10.3210.10">
    <property type="entry name" value="Hypothetical protein af1432"/>
    <property type="match status" value="1"/>
</dbReference>
<dbReference type="EMBL" id="JBHRYR010000002">
    <property type="protein sequence ID" value="MFC3851542.1"/>
    <property type="molecule type" value="Genomic_DNA"/>
</dbReference>
<dbReference type="Proteomes" id="UP001595617">
    <property type="component" value="Unassembled WGS sequence"/>
</dbReference>
<dbReference type="SUPFAM" id="SSF55826">
    <property type="entry name" value="YbaK/ProRS associated domain"/>
    <property type="match status" value="1"/>
</dbReference>
<dbReference type="PANTHER" id="PTHR33525:SF3">
    <property type="entry name" value="RIBONUCLEASE Y"/>
    <property type="match status" value="1"/>
</dbReference>
<protein>
    <submittedName>
        <fullName evidence="2">HDOD domain-containing protein</fullName>
    </submittedName>
</protein>
<comment type="caution">
    <text evidence="2">The sequence shown here is derived from an EMBL/GenBank/DDBJ whole genome shotgun (WGS) entry which is preliminary data.</text>
</comment>
<accession>A0ABV7ZWK0</accession>
<sequence length="468" mass="52490">MSSAAETMTDIDHIPIAVREYLLQKQIQVQVHTKRAARDKMPVECILLADQLGKVQVFLPANRLLSLSRVRAETGRDLQALSPLEQTRLMREHGLQTLPALDGLMGIETLIDQSVEHLPRCYIYSGQRHTLLELDSHQDLQKNPRTLRLALSEEVPNTDLDYELSLFDLDREAIHASVSRFTTKRIQQRLEETLEVPPLPDTAQAIIRLRVDPNADIEKLSKIVARDPSLSAQVISWASSSYYAAPGSVRSVQDAIVRVLGYDLVMNLSLGLALGRALEMPKDAPEGYTPYWQAAIYTATAVGALQNCIPREFRPSFGLAYLGGLLHNFGYLILAHVFKPQFSSCCRLWEANPHLEPQVIEDHVLGINRDQIAANLLQSWNLPNEVVVAIRHNSVDDYMGPHADYTQLVHLAVHMLRRAGLLKGPQSRIDPVVFNELHINPEDAKQAIQQVRDAKDELDHLANGLLNN</sequence>
<dbReference type="Gene3D" id="3.90.960.10">
    <property type="entry name" value="YbaK/aminoacyl-tRNA synthetase-associated domain"/>
    <property type="match status" value="1"/>
</dbReference>
<evidence type="ECO:0000313" key="2">
    <source>
        <dbReference type="EMBL" id="MFC3851542.1"/>
    </source>
</evidence>
<dbReference type="PANTHER" id="PTHR33525">
    <property type="match status" value="1"/>
</dbReference>
<evidence type="ECO:0000259" key="1">
    <source>
        <dbReference type="PROSITE" id="PS51833"/>
    </source>
</evidence>
<dbReference type="InterPro" id="IPR036754">
    <property type="entry name" value="YbaK/aa-tRNA-synt-asso_dom_sf"/>
</dbReference>
<dbReference type="PROSITE" id="PS51833">
    <property type="entry name" value="HDOD"/>
    <property type="match status" value="1"/>
</dbReference>
<proteinExistence type="predicted"/>
<organism evidence="2 3">
    <name type="scientific">Saccharospirillum mangrovi</name>
    <dbReference type="NCBI Taxonomy" id="2161747"/>
    <lineage>
        <taxon>Bacteria</taxon>
        <taxon>Pseudomonadati</taxon>
        <taxon>Pseudomonadota</taxon>
        <taxon>Gammaproteobacteria</taxon>
        <taxon>Oceanospirillales</taxon>
        <taxon>Saccharospirillaceae</taxon>
        <taxon>Saccharospirillum</taxon>
    </lineage>
</organism>
<dbReference type="Pfam" id="PF08668">
    <property type="entry name" value="HDOD"/>
    <property type="match status" value="1"/>
</dbReference>
<name>A0ABV7ZWK0_9GAMM</name>
<dbReference type="PIRSF" id="PIRSF036888">
    <property type="entry name" value="HDGYPm_UCP036888"/>
    <property type="match status" value="1"/>
</dbReference>
<dbReference type="InterPro" id="IPR014627">
    <property type="entry name" value="UCP036888_HDGYP-like"/>
</dbReference>
<dbReference type="InterPro" id="IPR052340">
    <property type="entry name" value="RNase_Y/CdgJ"/>
</dbReference>
<feature type="domain" description="HDOD" evidence="1">
    <location>
        <begin position="196"/>
        <end position="396"/>
    </location>
</feature>
<gene>
    <name evidence="2" type="ORF">ACFOOG_01745</name>
</gene>
<evidence type="ECO:0000313" key="3">
    <source>
        <dbReference type="Proteomes" id="UP001595617"/>
    </source>
</evidence>
<keyword evidence="3" id="KW-1185">Reference proteome</keyword>